<organism evidence="7 8">
    <name type="scientific">Littorina saxatilis</name>
    <dbReference type="NCBI Taxonomy" id="31220"/>
    <lineage>
        <taxon>Eukaryota</taxon>
        <taxon>Metazoa</taxon>
        <taxon>Spiralia</taxon>
        <taxon>Lophotrochozoa</taxon>
        <taxon>Mollusca</taxon>
        <taxon>Gastropoda</taxon>
        <taxon>Caenogastropoda</taxon>
        <taxon>Littorinimorpha</taxon>
        <taxon>Littorinoidea</taxon>
        <taxon>Littorinidae</taxon>
        <taxon>Littorina</taxon>
    </lineage>
</organism>
<proteinExistence type="inferred from homology"/>
<evidence type="ECO:0000256" key="5">
    <source>
        <dbReference type="SAM" id="MobiDB-lite"/>
    </source>
</evidence>
<keyword evidence="2" id="KW-0547">Nucleotide-binding</keyword>
<feature type="domain" description="AIG1-type G" evidence="6">
    <location>
        <begin position="116"/>
        <end position="322"/>
    </location>
</feature>
<evidence type="ECO:0000313" key="8">
    <source>
        <dbReference type="Proteomes" id="UP001374579"/>
    </source>
</evidence>
<dbReference type="PANTHER" id="PTHR10903:SF184">
    <property type="entry name" value="GTP-BINDING PROTEIN A"/>
    <property type="match status" value="1"/>
</dbReference>
<reference evidence="7 8" key="1">
    <citation type="submission" date="2024-02" db="EMBL/GenBank/DDBJ databases">
        <title>Chromosome-scale genome assembly of the rough periwinkle Littorina saxatilis.</title>
        <authorList>
            <person name="De Jode A."/>
            <person name="Faria R."/>
            <person name="Formenti G."/>
            <person name="Sims Y."/>
            <person name="Smith T.P."/>
            <person name="Tracey A."/>
            <person name="Wood J.M.D."/>
            <person name="Zagrodzka Z.B."/>
            <person name="Johannesson K."/>
            <person name="Butlin R.K."/>
            <person name="Leder E.H."/>
        </authorList>
    </citation>
    <scope>NUCLEOTIDE SEQUENCE [LARGE SCALE GENOMIC DNA]</scope>
    <source>
        <strain evidence="7">Snail1</strain>
        <tissue evidence="7">Muscle</tissue>
    </source>
</reference>
<dbReference type="InterPro" id="IPR027417">
    <property type="entry name" value="P-loop_NTPase"/>
</dbReference>
<evidence type="ECO:0000256" key="2">
    <source>
        <dbReference type="ARBA" id="ARBA00022741"/>
    </source>
</evidence>
<gene>
    <name evidence="7" type="ORF">V1264_003805</name>
</gene>
<comment type="caution">
    <text evidence="7">The sequence shown here is derived from an EMBL/GenBank/DDBJ whole genome shotgun (WGS) entry which is preliminary data.</text>
</comment>
<dbReference type="FunFam" id="3.40.50.300:FF:000366">
    <property type="entry name" value="GTPase, IMAP family member 2"/>
    <property type="match status" value="1"/>
</dbReference>
<dbReference type="InterPro" id="IPR045058">
    <property type="entry name" value="GIMA/IAN/Toc"/>
</dbReference>
<evidence type="ECO:0000256" key="4">
    <source>
        <dbReference type="SAM" id="Coils"/>
    </source>
</evidence>
<evidence type="ECO:0000256" key="3">
    <source>
        <dbReference type="ARBA" id="ARBA00023134"/>
    </source>
</evidence>
<dbReference type="GO" id="GO:0005525">
    <property type="term" value="F:GTP binding"/>
    <property type="evidence" value="ECO:0007669"/>
    <property type="project" value="UniProtKB-KW"/>
</dbReference>
<name>A0AAN9G6I0_9CAEN</name>
<dbReference type="Gene3D" id="3.40.50.300">
    <property type="entry name" value="P-loop containing nucleotide triphosphate hydrolases"/>
    <property type="match status" value="1"/>
</dbReference>
<dbReference type="InterPro" id="IPR011029">
    <property type="entry name" value="DEATH-like_dom_sf"/>
</dbReference>
<dbReference type="SUPFAM" id="SSF52540">
    <property type="entry name" value="P-loop containing nucleoside triphosphate hydrolases"/>
    <property type="match status" value="1"/>
</dbReference>
<feature type="compositionally biased region" description="Basic and acidic residues" evidence="5">
    <location>
        <begin position="334"/>
        <end position="370"/>
    </location>
</feature>
<dbReference type="EMBL" id="JBAMIC010000013">
    <property type="protein sequence ID" value="KAK7096737.1"/>
    <property type="molecule type" value="Genomic_DNA"/>
</dbReference>
<dbReference type="Gene3D" id="1.10.533.10">
    <property type="entry name" value="Death Domain, Fas"/>
    <property type="match status" value="1"/>
</dbReference>
<dbReference type="Proteomes" id="UP001374579">
    <property type="component" value="Unassembled WGS sequence"/>
</dbReference>
<dbReference type="InterPro" id="IPR006703">
    <property type="entry name" value="G_AIG1"/>
</dbReference>
<dbReference type="SUPFAM" id="SSF47986">
    <property type="entry name" value="DEATH domain"/>
    <property type="match status" value="1"/>
</dbReference>
<dbReference type="AlphaFoldDB" id="A0AAN9G6I0"/>
<keyword evidence="4" id="KW-0175">Coiled coil</keyword>
<dbReference type="PROSITE" id="PS51720">
    <property type="entry name" value="G_AIG1"/>
    <property type="match status" value="1"/>
</dbReference>
<evidence type="ECO:0000256" key="1">
    <source>
        <dbReference type="ARBA" id="ARBA00008535"/>
    </source>
</evidence>
<sequence length="554" mass="62962">MEEADTTTPKAIRQTTTPWKCLVCPKVEHLLHNLEPDDLKAHFVQEGILDWDSIDHIQNGDRSATRRARTERLLGLLQPLLDCSDDWTSGSVWCSFIRTLKTEGYHDTVEFLGEFGETLRILLVGKTGSGKSSTGNTIVGREVFETGMDCCSVTIKSVQQHVQLGATLVQVMDSPGLFDTSKTHEDTAREVVKALCDQAPGPHAILYVIPLCGGRFTEEEFNTYNRLKVYFGDTITQHMVVLFTYGDQLARGKTTIEKYLSKAPESLRRVLQECGNRYIVFNNSGTDREQVSGLLDIVRHMVDDHQVNGGPGYHTAYPRETGHKLQELINRRTREAEERELTNKKHVQELKEDKDRAEKSERAKETERRRAQLQRDQAEKKVCEKTEELKIVAEEKKKAELKAKELEEEIEQAELAIQREKLQSSTKMNQVTNTNQQANLNRMNMLLERIEFHKKEARTLRRNANIQLGLTPITLGISAAGIGWKRNKADLLDSDCLRLNDAVDILEQINDVMEAAKDPDLSPEESQKMLAEVAELENEYIDIVEEVTALDEVY</sequence>
<protein>
    <recommendedName>
        <fullName evidence="6">AIG1-type G domain-containing protein</fullName>
    </recommendedName>
</protein>
<dbReference type="PANTHER" id="PTHR10903">
    <property type="entry name" value="GTPASE, IMAP FAMILY MEMBER-RELATED"/>
    <property type="match status" value="1"/>
</dbReference>
<feature type="region of interest" description="Disordered" evidence="5">
    <location>
        <begin position="334"/>
        <end position="375"/>
    </location>
</feature>
<accession>A0AAN9G6I0</accession>
<evidence type="ECO:0000313" key="7">
    <source>
        <dbReference type="EMBL" id="KAK7096737.1"/>
    </source>
</evidence>
<dbReference type="Pfam" id="PF04548">
    <property type="entry name" value="AIG1"/>
    <property type="match status" value="1"/>
</dbReference>
<keyword evidence="3" id="KW-0342">GTP-binding</keyword>
<feature type="coiled-coil region" evidence="4">
    <location>
        <begin position="526"/>
        <end position="553"/>
    </location>
</feature>
<evidence type="ECO:0000259" key="6">
    <source>
        <dbReference type="PROSITE" id="PS51720"/>
    </source>
</evidence>
<keyword evidence="8" id="KW-1185">Reference proteome</keyword>
<comment type="similarity">
    <text evidence="1">Belongs to the TRAFAC class TrmE-Era-EngA-EngB-Septin-like GTPase superfamily. AIG1/Toc34/Toc159-like paraseptin GTPase family. IAN subfamily.</text>
</comment>